<evidence type="ECO:0000259" key="7">
    <source>
        <dbReference type="Pfam" id="PF02272"/>
    </source>
</evidence>
<feature type="domain" description="DDH" evidence="6">
    <location>
        <begin position="84"/>
        <end position="227"/>
    </location>
</feature>
<protein>
    <recommendedName>
        <fullName evidence="2">Single-stranded-DNA-specific exonuclease RecJ</fullName>
    </recommendedName>
</protein>
<dbReference type="Gene3D" id="3.90.1640.30">
    <property type="match status" value="1"/>
</dbReference>
<dbReference type="GO" id="GO:0006310">
    <property type="term" value="P:DNA recombination"/>
    <property type="evidence" value="ECO:0007669"/>
    <property type="project" value="InterPro"/>
</dbReference>
<dbReference type="Pfam" id="PF17768">
    <property type="entry name" value="RecJ_OB"/>
    <property type="match status" value="1"/>
</dbReference>
<dbReference type="GO" id="GO:0008409">
    <property type="term" value="F:5'-3' exonuclease activity"/>
    <property type="evidence" value="ECO:0007669"/>
    <property type="project" value="InterPro"/>
</dbReference>
<comment type="similarity">
    <text evidence="1">Belongs to the RecJ family.</text>
</comment>
<dbReference type="InterPro" id="IPR004610">
    <property type="entry name" value="RecJ"/>
</dbReference>
<keyword evidence="11" id="KW-1185">Reference proteome</keyword>
<evidence type="ECO:0000256" key="2">
    <source>
        <dbReference type="ARBA" id="ARBA00019841"/>
    </source>
</evidence>
<evidence type="ECO:0000313" key="11">
    <source>
        <dbReference type="Proteomes" id="UP000198556"/>
    </source>
</evidence>
<keyword evidence="4" id="KW-0378">Hydrolase</keyword>
<dbReference type="InterPro" id="IPR003156">
    <property type="entry name" value="DHHA1_dom"/>
</dbReference>
<evidence type="ECO:0000256" key="4">
    <source>
        <dbReference type="ARBA" id="ARBA00022801"/>
    </source>
</evidence>
<feature type="domain" description="RecJ OB" evidence="9">
    <location>
        <begin position="455"/>
        <end position="559"/>
    </location>
</feature>
<accession>A0A1H9GS42</accession>
<dbReference type="EMBL" id="FOGF01000001">
    <property type="protein sequence ID" value="SEQ52936.1"/>
    <property type="molecule type" value="Genomic_DNA"/>
</dbReference>
<dbReference type="InterPro" id="IPR038763">
    <property type="entry name" value="DHH_sf"/>
</dbReference>
<evidence type="ECO:0000256" key="5">
    <source>
        <dbReference type="ARBA" id="ARBA00022839"/>
    </source>
</evidence>
<dbReference type="Gene3D" id="3.10.310.30">
    <property type="match status" value="1"/>
</dbReference>
<keyword evidence="3" id="KW-0540">Nuclease</keyword>
<dbReference type="NCBIfam" id="TIGR00644">
    <property type="entry name" value="recJ"/>
    <property type="match status" value="1"/>
</dbReference>
<dbReference type="Pfam" id="PF02272">
    <property type="entry name" value="DHHA1"/>
    <property type="match status" value="1"/>
</dbReference>
<dbReference type="InterPro" id="IPR041122">
    <property type="entry name" value="RecJ_OB"/>
</dbReference>
<dbReference type="STRING" id="137733.SAMN05421767_10131"/>
<dbReference type="AlphaFoldDB" id="A0A1H9GS42"/>
<dbReference type="PANTHER" id="PTHR30255">
    <property type="entry name" value="SINGLE-STRANDED-DNA-SPECIFIC EXONUCLEASE RECJ"/>
    <property type="match status" value="1"/>
</dbReference>
<evidence type="ECO:0000259" key="9">
    <source>
        <dbReference type="Pfam" id="PF17768"/>
    </source>
</evidence>
<organism evidence="10 11">
    <name type="scientific">Granulicatella balaenopterae</name>
    <dbReference type="NCBI Taxonomy" id="137733"/>
    <lineage>
        <taxon>Bacteria</taxon>
        <taxon>Bacillati</taxon>
        <taxon>Bacillota</taxon>
        <taxon>Bacilli</taxon>
        <taxon>Lactobacillales</taxon>
        <taxon>Carnobacteriaceae</taxon>
        <taxon>Granulicatella</taxon>
    </lineage>
</organism>
<dbReference type="SUPFAM" id="SSF64182">
    <property type="entry name" value="DHH phosphoesterases"/>
    <property type="match status" value="1"/>
</dbReference>
<dbReference type="GO" id="GO:0006281">
    <property type="term" value="P:DNA repair"/>
    <property type="evidence" value="ECO:0007669"/>
    <property type="project" value="InterPro"/>
</dbReference>
<dbReference type="InterPro" id="IPR018779">
    <property type="entry name" value="RecJ_C"/>
</dbReference>
<evidence type="ECO:0000313" key="10">
    <source>
        <dbReference type="EMBL" id="SEQ52936.1"/>
    </source>
</evidence>
<dbReference type="InterPro" id="IPR051673">
    <property type="entry name" value="SSDNA_exonuclease_RecJ"/>
</dbReference>
<dbReference type="PANTHER" id="PTHR30255:SF2">
    <property type="entry name" value="SINGLE-STRANDED-DNA-SPECIFIC EXONUCLEASE RECJ"/>
    <property type="match status" value="1"/>
</dbReference>
<name>A0A1H9GS42_9LACT</name>
<dbReference type="OrthoDB" id="9809852at2"/>
<evidence type="ECO:0000256" key="3">
    <source>
        <dbReference type="ARBA" id="ARBA00022722"/>
    </source>
</evidence>
<reference evidence="10 11" key="1">
    <citation type="submission" date="2016-10" db="EMBL/GenBank/DDBJ databases">
        <authorList>
            <person name="de Groot N.N."/>
        </authorList>
    </citation>
    <scope>NUCLEOTIDE SEQUENCE [LARGE SCALE GENOMIC DNA]</scope>
    <source>
        <strain evidence="10 11">DSM 15827</strain>
    </source>
</reference>
<evidence type="ECO:0000259" key="8">
    <source>
        <dbReference type="Pfam" id="PF10141"/>
    </source>
</evidence>
<feature type="domain" description="Single-stranded-DNA-specific exonuclease RecJ C-terminal" evidence="8">
    <location>
        <begin position="568"/>
        <end position="767"/>
    </location>
</feature>
<dbReference type="InterPro" id="IPR001667">
    <property type="entry name" value="DDH_dom"/>
</dbReference>
<sequence length="770" mass="86854">MTIAQLNWQLQQTDYSDVVVELAKELDYPALLIELCLERGLKTKEEIEEFLNPSPMLFHDPYLLYDMEKAVTRIFEAIEKAQPILIYGDYDADGITSTTIMYEALETMGAVVDYYLPDRFVDGYGPNVPVFKHYIEKGIELIITVDCGIAAHEPVEFAMAQGVDVIVTDHHEIPEVLPKSYANIHPRHPEGKYPFGDLCGAGVAFKVATALLGEAPIEALDACAIGTVADLVELRDENRTIVKQGLKVLQDTSRVGLMQLLQKLDIKKQEIDEMTIGFMLAPRLNALGRLSDATPGVRLLTTFDSDEADEVIELMMSENEKRQHIVKEISAQALEQVTNLGNPLVNVLALEGWHEGVLGIVASKIVEHTKRPTIILAIQPDKGIAKGSGRSIEAFNLYNALSACGDYLDKFGGHHMAAGMSIDLAQLEDFKIAINEYAEQFRTKIEAPKIIRVQGKVPLKDVTIQMIDQMSLLKPFGTGNEEPIFEIDKLTISDIKQVGADKSHLKLSLSHEETTIHTISFGKGDWAERLTIDLPVNVIGKLAINEWQGNKSPQLQLIDIDTTSRACFDKRASKLREDHLMIQNALYLVNSAKLRDYLAIKISSTSEIMTWEEIKEDTFTTTNKQAMVILECPINRTRVEEVLQYENQLDIHVIAIARDNVMLLGMPTREQIKQVYLFLYQNPNIKPKEQMAEVAEFLKIPINQLKFILRVFFVAKFVTIENGCLIVNQNSKTLDLDTLEIMTQRKEQMWLEKVFIYSNFADLTKWLMNK</sequence>
<dbReference type="GO" id="GO:0003676">
    <property type="term" value="F:nucleic acid binding"/>
    <property type="evidence" value="ECO:0007669"/>
    <property type="project" value="InterPro"/>
</dbReference>
<gene>
    <name evidence="10" type="ORF">SAMN05421767_10131</name>
</gene>
<dbReference type="Pfam" id="PF10141">
    <property type="entry name" value="ssDNA-exonuc_C"/>
    <property type="match status" value="1"/>
</dbReference>
<dbReference type="Pfam" id="PF01368">
    <property type="entry name" value="DHH"/>
    <property type="match status" value="1"/>
</dbReference>
<dbReference type="Proteomes" id="UP000198556">
    <property type="component" value="Unassembled WGS sequence"/>
</dbReference>
<evidence type="ECO:0000256" key="1">
    <source>
        <dbReference type="ARBA" id="ARBA00005915"/>
    </source>
</evidence>
<keyword evidence="5 10" id="KW-0269">Exonuclease</keyword>
<dbReference type="RefSeq" id="WP_089745415.1">
    <property type="nucleotide sequence ID" value="NZ_FOGF01000001.1"/>
</dbReference>
<evidence type="ECO:0000259" key="6">
    <source>
        <dbReference type="Pfam" id="PF01368"/>
    </source>
</evidence>
<proteinExistence type="inferred from homology"/>
<feature type="domain" description="DHHA1" evidence="7">
    <location>
        <begin position="347"/>
        <end position="439"/>
    </location>
</feature>